<accession>A0ACC2SXV9</accession>
<sequence length="173" mass="19596">MILKIVRCSVLIKVKRMQGKEHEDFKWVPARGGEIPENAIVGGMEDTGAPLFVARHLHMESMVVGKAAPQFKGMTFGYDCREHHTSEYEVLVGDARKIHWIPCFGQLKSYEKTPLKAGYEADGLELFACKTRLSMGEVIGKVSTDMSKGMIYSYTGKERSVEKFDFYYILCIE</sequence>
<protein>
    <submittedName>
        <fullName evidence="1">Uncharacterized protein</fullName>
    </submittedName>
</protein>
<dbReference type="Proteomes" id="UP001165960">
    <property type="component" value="Unassembled WGS sequence"/>
</dbReference>
<keyword evidence="2" id="KW-1185">Reference proteome</keyword>
<gene>
    <name evidence="1" type="ORF">DSO57_1001352</name>
</gene>
<evidence type="ECO:0000313" key="2">
    <source>
        <dbReference type="Proteomes" id="UP001165960"/>
    </source>
</evidence>
<organism evidence="1 2">
    <name type="scientific">Entomophthora muscae</name>
    <dbReference type="NCBI Taxonomy" id="34485"/>
    <lineage>
        <taxon>Eukaryota</taxon>
        <taxon>Fungi</taxon>
        <taxon>Fungi incertae sedis</taxon>
        <taxon>Zoopagomycota</taxon>
        <taxon>Entomophthoromycotina</taxon>
        <taxon>Entomophthoromycetes</taxon>
        <taxon>Entomophthorales</taxon>
        <taxon>Entomophthoraceae</taxon>
        <taxon>Entomophthora</taxon>
    </lineage>
</organism>
<comment type="caution">
    <text evidence="1">The sequence shown here is derived from an EMBL/GenBank/DDBJ whole genome shotgun (WGS) entry which is preliminary data.</text>
</comment>
<proteinExistence type="predicted"/>
<evidence type="ECO:0000313" key="1">
    <source>
        <dbReference type="EMBL" id="KAJ9067239.1"/>
    </source>
</evidence>
<name>A0ACC2SXV9_9FUNG</name>
<reference evidence="1" key="1">
    <citation type="submission" date="2022-04" db="EMBL/GenBank/DDBJ databases">
        <title>Genome of the entomopathogenic fungus Entomophthora muscae.</title>
        <authorList>
            <person name="Elya C."/>
            <person name="Lovett B.R."/>
            <person name="Lee E."/>
            <person name="Macias A.M."/>
            <person name="Hajek A.E."/>
            <person name="De Bivort B.L."/>
            <person name="Kasson M.T."/>
            <person name="De Fine Licht H.H."/>
            <person name="Stajich J.E."/>
        </authorList>
    </citation>
    <scope>NUCLEOTIDE SEQUENCE</scope>
    <source>
        <strain evidence="1">Berkeley</strain>
    </source>
</reference>
<dbReference type="EMBL" id="QTSX02004263">
    <property type="protein sequence ID" value="KAJ9067239.1"/>
    <property type="molecule type" value="Genomic_DNA"/>
</dbReference>